<dbReference type="AlphaFoldDB" id="A0A3S7UUJ4"/>
<reference evidence="2" key="1">
    <citation type="journal article" date="2018" name="J. Ind. Microbiol. Biotechnol.">
        <title>Genome mining reveals uncommon alkylpyrones as type III PKS products from myxobacteria.</title>
        <authorList>
            <person name="Hug J.J."/>
            <person name="Panter F."/>
            <person name="Krug D."/>
            <person name="Muller R."/>
        </authorList>
    </citation>
    <scope>NUCLEOTIDE SEQUENCE</scope>
    <source>
        <strain evidence="2">MCy8332</strain>
    </source>
</reference>
<name>A0A3S7UUJ4_9BACT</name>
<sequence length="411" mass="44144">MVIWIPMVPSTSTETPASGPSRRRGMPWVLAGAGLAAVLAAVGLVWRGGDDAQAPAAVVAPVKATQSGGSRGGGGGAAAAAPSGAEEAEAAERRFSDQTCFPELARFNDGVTLETFRDWAGPLLASRDALVRDYLKAKLAELIGDDAKKAGQVVDWARDAQGAEFQVLLSGLRGSDAVQKPQVAARLLEAGMDKGLSIERRAGMLSALDTQKHLTPDAMDRMADFARDPASTEAGWAATRTLGRVMARESENLGDASPYLDRLITIATDAPDEQIRHLAQTAPLHNSPVLDAKATARFERILRSEGNEDGRDAAAQVLAMSSDKEHVLKTFTDAFQVEQSVCVRWALFRFSARVAGRDALPVMANMATVDPRFQPLYGIFETLYAQGNVDFIRVWNELPDQNPFGCMDRHN</sequence>
<feature type="region of interest" description="Disordered" evidence="1">
    <location>
        <begin position="64"/>
        <end position="88"/>
    </location>
</feature>
<proteinExistence type="predicted"/>
<accession>A0A3S7UUJ4</accession>
<evidence type="ECO:0000256" key="1">
    <source>
        <dbReference type="SAM" id="MobiDB-lite"/>
    </source>
</evidence>
<dbReference type="EMBL" id="MH908874">
    <property type="protein sequence ID" value="AYM52420.1"/>
    <property type="molecule type" value="Genomic_DNA"/>
</dbReference>
<organism evidence="2">
    <name type="scientific">Corallococcus sp</name>
    <dbReference type="NCBI Taxonomy" id="1898750"/>
    <lineage>
        <taxon>Bacteria</taxon>
        <taxon>Pseudomonadati</taxon>
        <taxon>Myxococcota</taxon>
        <taxon>Myxococcia</taxon>
        <taxon>Myxococcales</taxon>
        <taxon>Cystobacterineae</taxon>
        <taxon>Myxococcaceae</taxon>
        <taxon>Corallococcus</taxon>
    </lineage>
</organism>
<evidence type="ECO:0008006" key="3">
    <source>
        <dbReference type="Google" id="ProtNLM"/>
    </source>
</evidence>
<evidence type="ECO:0000313" key="2">
    <source>
        <dbReference type="EMBL" id="AYM52420.1"/>
    </source>
</evidence>
<protein>
    <recommendedName>
        <fullName evidence="3">HEAT repeat domain-containing protein</fullName>
    </recommendedName>
</protein>